<feature type="compositionally biased region" description="Basic and acidic residues" evidence="1">
    <location>
        <begin position="106"/>
        <end position="119"/>
    </location>
</feature>
<feature type="compositionally biased region" description="Acidic residues" evidence="1">
    <location>
        <begin position="120"/>
        <end position="144"/>
    </location>
</feature>
<keyword evidence="4" id="KW-1185">Reference proteome</keyword>
<feature type="chain" id="PRO_5046177247" evidence="2">
    <location>
        <begin position="21"/>
        <end position="227"/>
    </location>
</feature>
<evidence type="ECO:0000313" key="4">
    <source>
        <dbReference type="Proteomes" id="UP001642483"/>
    </source>
</evidence>
<organism evidence="3 4">
    <name type="scientific">Clavelina lepadiformis</name>
    <name type="common">Light-bulb sea squirt</name>
    <name type="synonym">Ascidia lepadiformis</name>
    <dbReference type="NCBI Taxonomy" id="159417"/>
    <lineage>
        <taxon>Eukaryota</taxon>
        <taxon>Metazoa</taxon>
        <taxon>Chordata</taxon>
        <taxon>Tunicata</taxon>
        <taxon>Ascidiacea</taxon>
        <taxon>Aplousobranchia</taxon>
        <taxon>Clavelinidae</taxon>
        <taxon>Clavelina</taxon>
    </lineage>
</organism>
<accession>A0ABP0FWT8</accession>
<comment type="caution">
    <text evidence="3">The sequence shown here is derived from an EMBL/GenBank/DDBJ whole genome shotgun (WGS) entry which is preliminary data.</text>
</comment>
<feature type="signal peptide" evidence="2">
    <location>
        <begin position="1"/>
        <end position="20"/>
    </location>
</feature>
<gene>
    <name evidence="3" type="ORF">CVLEPA_LOCUS15069</name>
</gene>
<dbReference type="Proteomes" id="UP001642483">
    <property type="component" value="Unassembled WGS sequence"/>
</dbReference>
<protein>
    <submittedName>
        <fullName evidence="3">Uncharacterized protein</fullName>
    </submittedName>
</protein>
<feature type="region of interest" description="Disordered" evidence="1">
    <location>
        <begin position="89"/>
        <end position="227"/>
    </location>
</feature>
<feature type="compositionally biased region" description="Basic residues" evidence="1">
    <location>
        <begin position="151"/>
        <end position="202"/>
    </location>
</feature>
<evidence type="ECO:0000256" key="2">
    <source>
        <dbReference type="SAM" id="SignalP"/>
    </source>
</evidence>
<sequence>MWKALLGFVLLAALSYQADAWAVRAREKVGCEVGPFGDWGDCYWAKDDFTGYGNHYVQVRYRNIIRGDERDCPSLYQVKECKPLVAFPPREVADTRRPPVVTKPRPTGDNKDDDRRPDSDSDDSDTSDSDTSDSDTSDGDSSDSDSDRSRSRSGSRSRSRSGSRSRSRSGSRKRSKSRSKSRSRSRSRSRSSRRGSRSRSRSGSRSPSRSGSRSPSRGQDGYHHYWR</sequence>
<evidence type="ECO:0000256" key="1">
    <source>
        <dbReference type="SAM" id="MobiDB-lite"/>
    </source>
</evidence>
<keyword evidence="2" id="KW-0732">Signal</keyword>
<evidence type="ECO:0000313" key="3">
    <source>
        <dbReference type="EMBL" id="CAK8684069.1"/>
    </source>
</evidence>
<feature type="compositionally biased region" description="Low complexity" evidence="1">
    <location>
        <begin position="203"/>
        <end position="218"/>
    </location>
</feature>
<name>A0ABP0FWT8_CLALP</name>
<reference evidence="3 4" key="1">
    <citation type="submission" date="2024-02" db="EMBL/GenBank/DDBJ databases">
        <authorList>
            <person name="Daric V."/>
            <person name="Darras S."/>
        </authorList>
    </citation>
    <scope>NUCLEOTIDE SEQUENCE [LARGE SCALE GENOMIC DNA]</scope>
</reference>
<dbReference type="EMBL" id="CAWYQH010000097">
    <property type="protein sequence ID" value="CAK8684069.1"/>
    <property type="molecule type" value="Genomic_DNA"/>
</dbReference>
<proteinExistence type="predicted"/>